<feature type="region of interest" description="Disordered" evidence="1">
    <location>
        <begin position="15"/>
        <end position="442"/>
    </location>
</feature>
<feature type="compositionally biased region" description="Basic residues" evidence="1">
    <location>
        <begin position="137"/>
        <end position="147"/>
    </location>
</feature>
<feature type="compositionally biased region" description="Basic and acidic residues" evidence="1">
    <location>
        <begin position="348"/>
        <end position="358"/>
    </location>
</feature>
<protein>
    <recommendedName>
        <fullName evidence="4">U3 snoRNA associated</fullName>
    </recommendedName>
</protein>
<sequence length="529" mass="57308">MFARVFDTAKRILSRYPSTPGRSSEVRETPPTTAPDTTLTMVTTRGGVETPGAATPGTATPRNSAKKRIGKRELDALDTPTQVKRQKKAALAPQTEDVDAGTAKEAVHESSEDTSDTIAVTTAPSSTKKEPSQNSAKKGHLAIRRRSSPQVVVAKLSPPASTATESFQQAIEDDVPLSTQETIYHTPKLRSGATHATPVTKATEGSPAPKSRTPKTVTPASGKKGRGRLKKVQQEDDTHTIEVTQTTTKIANEVPSSSFESEQAPIPSQEAPEPSPQPKKAHRRFGSEDPADSVVETQAPESTHEEDDDSASDSDEAPEVVTTATATSKTQAAQAEASRALLAQQQKEAAKRQAREELVAAQQAAKREREEKKAKKLARQQAKQAAKSAPEEEDREISGLDIARDGLPALLPDSLLSTLSDQRAPTPPPTRGGKTEEEMRSEKLRHHIKFLERTEKPVKDVKKGQLSVAVLGQHNRVLPPKMNRNSSNVREHWLKGRGLEKRKGAKQKFKGGKMERRSIGGGGFLRNEN</sequence>
<feature type="compositionally biased region" description="Basic and acidic residues" evidence="1">
    <location>
        <begin position="433"/>
        <end position="442"/>
    </location>
</feature>
<feature type="compositionally biased region" description="Polar residues" evidence="1">
    <location>
        <begin position="241"/>
        <end position="261"/>
    </location>
</feature>
<dbReference type="AlphaFoldDB" id="A0A6A7BAN1"/>
<organism evidence="2 3">
    <name type="scientific">Plenodomus tracheiphilus IPT5</name>
    <dbReference type="NCBI Taxonomy" id="1408161"/>
    <lineage>
        <taxon>Eukaryota</taxon>
        <taxon>Fungi</taxon>
        <taxon>Dikarya</taxon>
        <taxon>Ascomycota</taxon>
        <taxon>Pezizomycotina</taxon>
        <taxon>Dothideomycetes</taxon>
        <taxon>Pleosporomycetidae</taxon>
        <taxon>Pleosporales</taxon>
        <taxon>Pleosporineae</taxon>
        <taxon>Leptosphaeriaceae</taxon>
        <taxon>Plenodomus</taxon>
    </lineage>
</organism>
<evidence type="ECO:0008006" key="4">
    <source>
        <dbReference type="Google" id="ProtNLM"/>
    </source>
</evidence>
<gene>
    <name evidence="2" type="ORF">T440DRAFT_466726</name>
</gene>
<evidence type="ECO:0000313" key="3">
    <source>
        <dbReference type="Proteomes" id="UP000799423"/>
    </source>
</evidence>
<dbReference type="Pfam" id="PF08297">
    <property type="entry name" value="U3_snoRNA_assoc"/>
    <property type="match status" value="1"/>
</dbReference>
<accession>A0A6A7BAN1</accession>
<feature type="compositionally biased region" description="Low complexity" evidence="1">
    <location>
        <begin position="29"/>
        <end position="61"/>
    </location>
</feature>
<feature type="region of interest" description="Disordered" evidence="1">
    <location>
        <begin position="496"/>
        <end position="529"/>
    </location>
</feature>
<feature type="compositionally biased region" description="Low complexity" evidence="1">
    <location>
        <begin position="379"/>
        <end position="388"/>
    </location>
</feature>
<feature type="compositionally biased region" description="Low complexity" evidence="1">
    <location>
        <begin position="320"/>
        <end position="347"/>
    </location>
</feature>
<dbReference type="EMBL" id="MU006298">
    <property type="protein sequence ID" value="KAF2852596.1"/>
    <property type="molecule type" value="Genomic_DNA"/>
</dbReference>
<feature type="compositionally biased region" description="Low complexity" evidence="1">
    <location>
        <begin position="262"/>
        <end position="272"/>
    </location>
</feature>
<proteinExistence type="predicted"/>
<feature type="compositionally biased region" description="Polar residues" evidence="1">
    <location>
        <begin position="159"/>
        <end position="169"/>
    </location>
</feature>
<dbReference type="InterPro" id="IPR013268">
    <property type="entry name" value="UTP16"/>
</dbReference>
<feature type="compositionally biased region" description="Acidic residues" evidence="1">
    <location>
        <begin position="304"/>
        <end position="318"/>
    </location>
</feature>
<dbReference type="Proteomes" id="UP000799423">
    <property type="component" value="Unassembled WGS sequence"/>
</dbReference>
<dbReference type="OrthoDB" id="5423707at2759"/>
<feature type="compositionally biased region" description="Gly residues" evidence="1">
    <location>
        <begin position="519"/>
        <end position="529"/>
    </location>
</feature>
<reference evidence="2" key="1">
    <citation type="submission" date="2020-01" db="EMBL/GenBank/DDBJ databases">
        <authorList>
            <consortium name="DOE Joint Genome Institute"/>
            <person name="Haridas S."/>
            <person name="Albert R."/>
            <person name="Binder M."/>
            <person name="Bloem J."/>
            <person name="Labutti K."/>
            <person name="Salamov A."/>
            <person name="Andreopoulos B."/>
            <person name="Baker S.E."/>
            <person name="Barry K."/>
            <person name="Bills G."/>
            <person name="Bluhm B.H."/>
            <person name="Cannon C."/>
            <person name="Castanera R."/>
            <person name="Culley D.E."/>
            <person name="Daum C."/>
            <person name="Ezra D."/>
            <person name="Gonzalez J.B."/>
            <person name="Henrissat B."/>
            <person name="Kuo A."/>
            <person name="Liang C."/>
            <person name="Lipzen A."/>
            <person name="Lutzoni F."/>
            <person name="Magnuson J."/>
            <person name="Mondo S."/>
            <person name="Nolan M."/>
            <person name="Ohm R."/>
            <person name="Pangilinan J."/>
            <person name="Park H.-J."/>
            <person name="Ramirez L."/>
            <person name="Alfaro M."/>
            <person name="Sun H."/>
            <person name="Tritt A."/>
            <person name="Yoshinaga Y."/>
            <person name="Zwiers L.-H."/>
            <person name="Turgeon B.G."/>
            <person name="Goodwin S.B."/>
            <person name="Spatafora J.W."/>
            <person name="Crous P.W."/>
            <person name="Grigoriev I.V."/>
        </authorList>
    </citation>
    <scope>NUCLEOTIDE SEQUENCE</scope>
    <source>
        <strain evidence="2">IPT5</strain>
    </source>
</reference>
<name>A0A6A7BAN1_9PLEO</name>
<feature type="compositionally biased region" description="Polar residues" evidence="1">
    <location>
        <begin position="116"/>
        <end position="136"/>
    </location>
</feature>
<evidence type="ECO:0000256" key="1">
    <source>
        <dbReference type="SAM" id="MobiDB-lite"/>
    </source>
</evidence>
<evidence type="ECO:0000313" key="2">
    <source>
        <dbReference type="EMBL" id="KAF2852596.1"/>
    </source>
</evidence>
<dbReference type="GO" id="GO:0030515">
    <property type="term" value="F:snoRNA binding"/>
    <property type="evidence" value="ECO:0007669"/>
    <property type="project" value="InterPro"/>
</dbReference>
<keyword evidence="3" id="KW-1185">Reference proteome</keyword>
<feature type="compositionally biased region" description="Low complexity" evidence="1">
    <location>
        <begin position="407"/>
        <end position="421"/>
    </location>
</feature>
<dbReference type="GO" id="GO:0006364">
    <property type="term" value="P:rRNA processing"/>
    <property type="evidence" value="ECO:0007669"/>
    <property type="project" value="InterPro"/>
</dbReference>